<comment type="similarity">
    <text evidence="4">Belongs to the PP2C family.</text>
</comment>
<keyword evidence="3 4" id="KW-0904">Protein phosphatase</keyword>
<protein>
    <submittedName>
        <fullName evidence="6">Protein phosphatase 2C family like protein</fullName>
    </submittedName>
</protein>
<evidence type="ECO:0000259" key="5">
    <source>
        <dbReference type="PROSITE" id="PS51746"/>
    </source>
</evidence>
<dbReference type="CDD" id="cd00143">
    <property type="entry name" value="PP2Cc"/>
    <property type="match status" value="1"/>
</dbReference>
<dbReference type="InterPro" id="IPR001932">
    <property type="entry name" value="PPM-type_phosphatase-like_dom"/>
</dbReference>
<keyword evidence="1" id="KW-0479">Metal-binding</keyword>
<dbReference type="PANTHER" id="PTHR13832:SF790">
    <property type="entry name" value="PROTEIN PHOSPHATASE 2C 22-RELATED"/>
    <property type="match status" value="1"/>
</dbReference>
<evidence type="ECO:0000313" key="6">
    <source>
        <dbReference type="EMBL" id="GKT21310.1"/>
    </source>
</evidence>
<dbReference type="InterPro" id="IPR036457">
    <property type="entry name" value="PPM-type-like_dom_sf"/>
</dbReference>
<dbReference type="Proteomes" id="UP001057375">
    <property type="component" value="Unassembled WGS sequence"/>
</dbReference>
<sequence length="283" mass="31305">MPSEKAACGIGHAEEANLRFRKQMEDESIFLDPIKGSSKAGLFAVFDGHGGREVSHEVAARFPTIFQDHLRSGRTPNPGVALRHTIKEIDDELKTRESWDFQGCTACICYISREKEQWIQPRDRGSTGKMGPTPHGAIHFANVGDSRAVLCSGGRTKRMTEDHKPYNADEVERIKRAGGFVVLGRVHGMLAVSRAIGDHGLKKFVISDPDVYTHVITDQDEFLIIACDGVWDVMSDEDAVECVRSSLRSEKSPQKAAHKLADKAIKARSQDNVSVLLVLLKEL</sequence>
<reference evidence="6" key="1">
    <citation type="submission" date="2022-03" db="EMBL/GenBank/DDBJ databases">
        <title>Draft genome sequence of Aduncisulcus paluster, a free-living microaerophilic Fornicata.</title>
        <authorList>
            <person name="Yuyama I."/>
            <person name="Kume K."/>
            <person name="Tamura T."/>
            <person name="Inagaki Y."/>
            <person name="Hashimoto T."/>
        </authorList>
    </citation>
    <scope>NUCLEOTIDE SEQUENCE</scope>
    <source>
        <strain evidence="6">NY0171</strain>
    </source>
</reference>
<dbReference type="SMART" id="SM00331">
    <property type="entry name" value="PP2C_SIG"/>
    <property type="match status" value="1"/>
</dbReference>
<evidence type="ECO:0000256" key="4">
    <source>
        <dbReference type="RuleBase" id="RU003465"/>
    </source>
</evidence>
<dbReference type="Pfam" id="PF00481">
    <property type="entry name" value="PP2C"/>
    <property type="match status" value="1"/>
</dbReference>
<evidence type="ECO:0000256" key="2">
    <source>
        <dbReference type="ARBA" id="ARBA00022801"/>
    </source>
</evidence>
<proteinExistence type="inferred from homology"/>
<dbReference type="Gene3D" id="3.60.40.10">
    <property type="entry name" value="PPM-type phosphatase domain"/>
    <property type="match status" value="1"/>
</dbReference>
<evidence type="ECO:0000256" key="3">
    <source>
        <dbReference type="ARBA" id="ARBA00022912"/>
    </source>
</evidence>
<feature type="domain" description="PPM-type phosphatase" evidence="5">
    <location>
        <begin position="7"/>
        <end position="280"/>
    </location>
</feature>
<dbReference type="PANTHER" id="PTHR13832">
    <property type="entry name" value="PROTEIN PHOSPHATASE 2C"/>
    <property type="match status" value="1"/>
</dbReference>
<keyword evidence="7" id="KW-1185">Reference proteome</keyword>
<dbReference type="InterPro" id="IPR000222">
    <property type="entry name" value="PP2C_BS"/>
</dbReference>
<name>A0ABQ5JXF1_9EUKA</name>
<comment type="caution">
    <text evidence="6">The sequence shown here is derived from an EMBL/GenBank/DDBJ whole genome shotgun (WGS) entry which is preliminary data.</text>
</comment>
<dbReference type="EMBL" id="BQXS01012310">
    <property type="protein sequence ID" value="GKT21310.1"/>
    <property type="molecule type" value="Genomic_DNA"/>
</dbReference>
<accession>A0ABQ5JXF1</accession>
<dbReference type="PROSITE" id="PS01032">
    <property type="entry name" value="PPM_1"/>
    <property type="match status" value="1"/>
</dbReference>
<dbReference type="SMART" id="SM00332">
    <property type="entry name" value="PP2Cc"/>
    <property type="match status" value="1"/>
</dbReference>
<dbReference type="PROSITE" id="PS51746">
    <property type="entry name" value="PPM_2"/>
    <property type="match status" value="1"/>
</dbReference>
<dbReference type="SUPFAM" id="SSF81606">
    <property type="entry name" value="PP2C-like"/>
    <property type="match status" value="1"/>
</dbReference>
<evidence type="ECO:0000256" key="1">
    <source>
        <dbReference type="ARBA" id="ARBA00022723"/>
    </source>
</evidence>
<dbReference type="InterPro" id="IPR015655">
    <property type="entry name" value="PP2C"/>
</dbReference>
<organism evidence="6 7">
    <name type="scientific">Aduncisulcus paluster</name>
    <dbReference type="NCBI Taxonomy" id="2918883"/>
    <lineage>
        <taxon>Eukaryota</taxon>
        <taxon>Metamonada</taxon>
        <taxon>Carpediemonas-like organisms</taxon>
        <taxon>Aduncisulcus</taxon>
    </lineage>
</organism>
<keyword evidence="2 4" id="KW-0378">Hydrolase</keyword>
<gene>
    <name evidence="6" type="ORF">ADUPG1_011868</name>
</gene>
<evidence type="ECO:0000313" key="7">
    <source>
        <dbReference type="Proteomes" id="UP001057375"/>
    </source>
</evidence>